<evidence type="ECO:0008006" key="4">
    <source>
        <dbReference type="Google" id="ProtNLM"/>
    </source>
</evidence>
<proteinExistence type="predicted"/>
<evidence type="ECO:0000313" key="3">
    <source>
        <dbReference type="Proteomes" id="UP000001822"/>
    </source>
</evidence>
<evidence type="ECO:0000313" key="2">
    <source>
        <dbReference type="EMBL" id="ABG59945.1"/>
    </source>
</evidence>
<sequence length="371" mass="42378">MHPDRHMYIVISCWLLINGIVFYFLGIKYAIDTTRFEAEADAWLNGNIEASYLLWYSGYTVFLSLSKLVFHSIYPTIVFQYVFSLTATVFFYRGLATLLKNKEAAFIATLLVIMYVPIQQWNTCLLTESVFISVILLFVWAFSLEKTSHKWFMLFSLAALAALTRPNGGIVLLTCCCMYGMQFFRQAKKLWLFFITGAAIILFLLNSFTDTFYQFLLDSFNKGEIICGYDQWTTSAGMCIADDPSSGSIAKIVHLVFSNPAKSMELFTGRFAALWMDVRSYYSLPHNVYIVLYLLPAYVMAIIGFIQYKNAFAELALATLLYGGINSMLVMLTYADWDGRFLAPLLPVVFIWAGLGSYFSIRFLKRKYSIV</sequence>
<feature type="transmembrane region" description="Helical" evidence="1">
    <location>
        <begin position="7"/>
        <end position="31"/>
    </location>
</feature>
<organism evidence="2 3">
    <name type="scientific">Cytophaga hutchinsonii (strain ATCC 33406 / DSM 1761 / CIP 103989 / NBRC 15051 / NCIMB 9469 / D465)</name>
    <dbReference type="NCBI Taxonomy" id="269798"/>
    <lineage>
        <taxon>Bacteria</taxon>
        <taxon>Pseudomonadati</taxon>
        <taxon>Bacteroidota</taxon>
        <taxon>Cytophagia</taxon>
        <taxon>Cytophagales</taxon>
        <taxon>Cytophagaceae</taxon>
        <taxon>Cytophaga</taxon>
    </lineage>
</organism>
<protein>
    <recommendedName>
        <fullName evidence="4">Glycosyltransferase RgtA/B/C/D-like domain-containing protein</fullName>
    </recommendedName>
</protein>
<dbReference type="AlphaFoldDB" id="A0A6N4SU85"/>
<keyword evidence="1" id="KW-1133">Transmembrane helix</keyword>
<feature type="transmembrane region" description="Helical" evidence="1">
    <location>
        <begin position="51"/>
        <end position="70"/>
    </location>
</feature>
<dbReference type="EMBL" id="CP000383">
    <property type="protein sequence ID" value="ABG59945.1"/>
    <property type="molecule type" value="Genomic_DNA"/>
</dbReference>
<feature type="transmembrane region" description="Helical" evidence="1">
    <location>
        <begin position="125"/>
        <end position="142"/>
    </location>
</feature>
<keyword evidence="1" id="KW-0812">Transmembrane</keyword>
<feature type="transmembrane region" description="Helical" evidence="1">
    <location>
        <begin position="154"/>
        <end position="178"/>
    </location>
</feature>
<keyword evidence="3" id="KW-1185">Reference proteome</keyword>
<feature type="transmembrane region" description="Helical" evidence="1">
    <location>
        <begin position="77"/>
        <end position="95"/>
    </location>
</feature>
<reference evidence="2 3" key="1">
    <citation type="journal article" date="2007" name="Appl. Environ. Microbiol.">
        <title>Genome sequence of the cellulolytic gliding bacterium Cytophaga hutchinsonii.</title>
        <authorList>
            <person name="Xie G."/>
            <person name="Bruce D.C."/>
            <person name="Challacombe J.F."/>
            <person name="Chertkov O."/>
            <person name="Detter J.C."/>
            <person name="Gilna P."/>
            <person name="Han C.S."/>
            <person name="Lucas S."/>
            <person name="Misra M."/>
            <person name="Myers G.L."/>
            <person name="Richardson P."/>
            <person name="Tapia R."/>
            <person name="Thayer N."/>
            <person name="Thompson L.S."/>
            <person name="Brettin T.S."/>
            <person name="Henrissat B."/>
            <person name="Wilson D.B."/>
            <person name="McBride M.J."/>
        </authorList>
    </citation>
    <scope>NUCLEOTIDE SEQUENCE [LARGE SCALE GENOMIC DNA]</scope>
    <source>
        <strain evidence="3">ATCC 33406 / DSM 1761 / CIP 103989 / NBRC 15051 / NCIMB 9469 / D465</strain>
    </source>
</reference>
<dbReference type="OrthoDB" id="891708at2"/>
<name>A0A6N4SU85_CYTH3</name>
<gene>
    <name evidence="2" type="ordered locus">CHU_2693</name>
</gene>
<feature type="transmembrane region" description="Helical" evidence="1">
    <location>
        <begin position="288"/>
        <end position="308"/>
    </location>
</feature>
<feature type="transmembrane region" description="Helical" evidence="1">
    <location>
        <begin position="190"/>
        <end position="209"/>
    </location>
</feature>
<feature type="transmembrane region" description="Helical" evidence="1">
    <location>
        <begin position="315"/>
        <end position="335"/>
    </location>
</feature>
<feature type="transmembrane region" description="Helical" evidence="1">
    <location>
        <begin position="341"/>
        <end position="361"/>
    </location>
</feature>
<accession>A0A6N4SU85</accession>
<dbReference type="KEGG" id="chu:CHU_2693"/>
<keyword evidence="1" id="KW-0472">Membrane</keyword>
<evidence type="ECO:0000256" key="1">
    <source>
        <dbReference type="SAM" id="Phobius"/>
    </source>
</evidence>
<dbReference type="Proteomes" id="UP000001822">
    <property type="component" value="Chromosome"/>
</dbReference>